<feature type="domain" description="MacB-like periplasmic core" evidence="2">
    <location>
        <begin position="21"/>
        <end position="162"/>
    </location>
</feature>
<name>A0A1H4GA81_9BACT</name>
<gene>
    <name evidence="3" type="ORF">SAMN05660909_05089</name>
</gene>
<protein>
    <submittedName>
        <fullName evidence="3">MacB-like core domain-containing protein</fullName>
    </submittedName>
</protein>
<evidence type="ECO:0000313" key="3">
    <source>
        <dbReference type="EMBL" id="SEB06337.1"/>
    </source>
</evidence>
<organism evidence="3 4">
    <name type="scientific">Chitinophaga terrae</name>
    <name type="common">ex Kim and Jung 2007</name>
    <dbReference type="NCBI Taxonomy" id="408074"/>
    <lineage>
        <taxon>Bacteria</taxon>
        <taxon>Pseudomonadati</taxon>
        <taxon>Bacteroidota</taxon>
        <taxon>Chitinophagia</taxon>
        <taxon>Chitinophagales</taxon>
        <taxon>Chitinophagaceae</taxon>
        <taxon>Chitinophaga</taxon>
    </lineage>
</organism>
<keyword evidence="1" id="KW-0812">Transmembrane</keyword>
<keyword evidence="1" id="KW-1133">Transmembrane helix</keyword>
<evidence type="ECO:0000313" key="4">
    <source>
        <dbReference type="Proteomes" id="UP000199656"/>
    </source>
</evidence>
<proteinExistence type="predicted"/>
<evidence type="ECO:0000259" key="2">
    <source>
        <dbReference type="Pfam" id="PF12704"/>
    </source>
</evidence>
<sequence length="163" mass="18388">MIRNYIKMALRNLMRNRRSFFVNMIGLVVGFSACLGILLVLSYEQSYDNFHAGKDRIYRLVREDKKVEAKGYGAGIPFPMASAIAAEYPQVEATAQMYGERDVQVIVPSGPDGANRKFLEAKGVFFTTPQFFKIFNFRMKSGTTDAIREPGTALLTEDYASQF</sequence>
<dbReference type="PROSITE" id="PS51257">
    <property type="entry name" value="PROKAR_LIPOPROTEIN"/>
    <property type="match status" value="1"/>
</dbReference>
<keyword evidence="4" id="KW-1185">Reference proteome</keyword>
<accession>A0A1H4GA81</accession>
<keyword evidence="1" id="KW-0472">Membrane</keyword>
<evidence type="ECO:0000256" key="1">
    <source>
        <dbReference type="SAM" id="Phobius"/>
    </source>
</evidence>
<dbReference type="Proteomes" id="UP000199656">
    <property type="component" value="Unassembled WGS sequence"/>
</dbReference>
<dbReference type="AlphaFoldDB" id="A0A1H4GA81"/>
<dbReference type="RefSeq" id="WP_089765399.1">
    <property type="nucleotide sequence ID" value="NZ_BKAT01000057.1"/>
</dbReference>
<dbReference type="InterPro" id="IPR025857">
    <property type="entry name" value="MacB_PCD"/>
</dbReference>
<dbReference type="STRING" id="408074.SAMN05660909_05089"/>
<dbReference type="Pfam" id="PF12704">
    <property type="entry name" value="MacB_PCD"/>
    <property type="match status" value="1"/>
</dbReference>
<dbReference type="EMBL" id="FNRL01000035">
    <property type="protein sequence ID" value="SEB06337.1"/>
    <property type="molecule type" value="Genomic_DNA"/>
</dbReference>
<reference evidence="4" key="1">
    <citation type="submission" date="2016-10" db="EMBL/GenBank/DDBJ databases">
        <authorList>
            <person name="Varghese N."/>
            <person name="Submissions S."/>
        </authorList>
    </citation>
    <scope>NUCLEOTIDE SEQUENCE [LARGE SCALE GENOMIC DNA]</scope>
    <source>
        <strain evidence="4">DSM 23920</strain>
    </source>
</reference>
<feature type="transmembrane region" description="Helical" evidence="1">
    <location>
        <begin position="20"/>
        <end position="41"/>
    </location>
</feature>
<dbReference type="OrthoDB" id="983028at2"/>